<accession>A0A5E7IQ26</accession>
<dbReference type="AlphaFoldDB" id="A0A5E7IQ26"/>
<reference evidence="2 3" key="1">
    <citation type="submission" date="2019-09" db="EMBL/GenBank/DDBJ databases">
        <authorList>
            <person name="Chandra G."/>
            <person name="Truman W A."/>
        </authorList>
    </citation>
    <scope>NUCLEOTIDE SEQUENCE [LARGE SCALE GENOMIC DNA]</scope>
    <source>
        <strain evidence="2">PS880</strain>
    </source>
</reference>
<dbReference type="EMBL" id="CABVIH010000007">
    <property type="protein sequence ID" value="VVO78708.1"/>
    <property type="molecule type" value="Genomic_DNA"/>
</dbReference>
<dbReference type="PANTHER" id="PTHR32305">
    <property type="match status" value="1"/>
</dbReference>
<sequence length="920" mass="102108">MTLSVHWHTPNLTVIDSRGLPIRQVAYLRNLVGGPLDTLITRQRHDAAGRRVAQWDARLFGVAPNLITVYRLGGEPLKVDSVDAGWRLSLAGVAGEMRQRWDQRGSHWRTTYDPQLRPVAIEENGQPNVETFTYADAGADPAHNLRGQLSKQVDRAATLSVDSYSLPGPPLRETRTLSEGKPYRSSRTFSPLGTLLSQTDAGDHQQQLGYDVAGQLQQVELRIKGSPTWQPVLKEAQYDAAGLIIEQSAGNNVLSTWTYDPADGRLTTHLAQKTAGPVLQNFKYFYDRVGNITRIEDHAFQPVYYANQLIDGHRDFTCDSLYRLTRASGYDDAPPSDIPGRPLPADPGHRLNYTQHYEYDPGGNLIELRHVRANASHTRKMYIAPASNRGMRWKPDDPIPDFETLYDRHGNLQDLQPGKALKWNSLDQLESVTLVKRNNGPDDQEFYRYSQGVRLYKRHETHTSSRVHFQDVVYLPGLEIRTRDNGEELHVITLPGGHGSVRCLHWVSGKPAKIVADQLRYSLDDHLGSCALEIDQQADVISQEGYYPFGATAWYAKGNEVEVDYKTIRYSGKEMDDSGLYYYGARYYAPWLQRWISADPAGDVDGLNLYGFVGANPMRYVDTNGEAKADEVIYNYSNFIAVLEGHAAQTLEQLDNVFNQTNIALDLLKNLAGESISAAIGFAGGFYGAQAGGVLLPDAPHVVNLTTQGKPAFSEGLTGGNLGGELAGAVGGASLPMASLIRPLIPQTSTMSIEAIDRQLGLSADDSSDWRGKGISIFLNNVVGSVVPGVGAFLNMGSRVQEAEDIQNRLDPVKIIKIERMLNEWEIIENERYAQAEIAFDAAGADTIYPAALLPNVNAMTDKSLFEPIHRSALKQQHNRIQDLIKRAKTGMANYKEMGTTDNQFLLKQARQVNRQHAKN</sequence>
<dbReference type="InterPro" id="IPR022385">
    <property type="entry name" value="Rhs_assc_core"/>
</dbReference>
<proteinExistence type="predicted"/>
<evidence type="ECO:0000313" key="3">
    <source>
        <dbReference type="Proteomes" id="UP000375525"/>
    </source>
</evidence>
<dbReference type="RefSeq" id="WP_150779356.1">
    <property type="nucleotide sequence ID" value="NZ_CABVIH010000007.1"/>
</dbReference>
<evidence type="ECO:0000313" key="2">
    <source>
        <dbReference type="EMBL" id="VVO78708.1"/>
    </source>
</evidence>
<feature type="compositionally biased region" description="Basic and acidic residues" evidence="1">
    <location>
        <begin position="172"/>
        <end position="182"/>
    </location>
</feature>
<name>A0A5E7IQ26_PSEFL</name>
<evidence type="ECO:0008006" key="4">
    <source>
        <dbReference type="Google" id="ProtNLM"/>
    </source>
</evidence>
<dbReference type="OrthoDB" id="7056038at2"/>
<dbReference type="InterPro" id="IPR050708">
    <property type="entry name" value="T6SS_VgrG/RHS"/>
</dbReference>
<dbReference type="PANTHER" id="PTHR32305:SF15">
    <property type="entry name" value="PROTEIN RHSA-RELATED"/>
    <property type="match status" value="1"/>
</dbReference>
<dbReference type="Proteomes" id="UP000375525">
    <property type="component" value="Unassembled WGS sequence"/>
</dbReference>
<feature type="region of interest" description="Disordered" evidence="1">
    <location>
        <begin position="166"/>
        <end position="186"/>
    </location>
</feature>
<dbReference type="Gene3D" id="2.180.10.10">
    <property type="entry name" value="RHS repeat-associated core"/>
    <property type="match status" value="1"/>
</dbReference>
<organism evidence="2 3">
    <name type="scientific">Pseudomonas fluorescens</name>
    <dbReference type="NCBI Taxonomy" id="294"/>
    <lineage>
        <taxon>Bacteria</taxon>
        <taxon>Pseudomonadati</taxon>
        <taxon>Pseudomonadota</taxon>
        <taxon>Gammaproteobacteria</taxon>
        <taxon>Pseudomonadales</taxon>
        <taxon>Pseudomonadaceae</taxon>
        <taxon>Pseudomonas</taxon>
    </lineage>
</organism>
<protein>
    <recommendedName>
        <fullName evidence="4">Toxin</fullName>
    </recommendedName>
</protein>
<gene>
    <name evidence="2" type="ORF">PS880_01684</name>
</gene>
<evidence type="ECO:0000256" key="1">
    <source>
        <dbReference type="SAM" id="MobiDB-lite"/>
    </source>
</evidence>
<dbReference type="NCBIfam" id="TIGR03696">
    <property type="entry name" value="Rhs_assc_core"/>
    <property type="match status" value="1"/>
</dbReference>